<keyword evidence="1" id="KW-1185">Reference proteome</keyword>
<reference evidence="1" key="1">
    <citation type="journal article" date="2014" name="Nat. Commun.">
        <title>The tobacco genome sequence and its comparison with those of tomato and potato.</title>
        <authorList>
            <person name="Sierro N."/>
            <person name="Battey J.N."/>
            <person name="Ouadi S."/>
            <person name="Bakaher N."/>
            <person name="Bovet L."/>
            <person name="Willig A."/>
            <person name="Goepfert S."/>
            <person name="Peitsch M.C."/>
            <person name="Ivanov N.V."/>
        </authorList>
    </citation>
    <scope>NUCLEOTIDE SEQUENCE [LARGE SCALE GENOMIC DNA]</scope>
</reference>
<evidence type="ECO:0000313" key="1">
    <source>
        <dbReference type="Proteomes" id="UP000790787"/>
    </source>
</evidence>
<sequence length="242" mass="27744">MDLWNALRKRFGTCSTARMRSLTIKFDSYKKRPEHSMKTHLRQMTNMIRELKDVGHMLTDEQQIQAAAKPIAELHIATTSKTKSDPNKKNWGKKRGPPQVQHAKRAKTEKGKNIRPKRVKVAKVKCYNCDKMGHYARDCSEPPRKVFYDARISELCVSSSVFLTESNPLWIVDSGATDHIAWERSAFVEFRRVSRGAKWIYVGNNNKVVVEGISTCELVLRGGRDLLLHDVLFAPTIHRNVI</sequence>
<dbReference type="RefSeq" id="XP_075083949.1">
    <property type="nucleotide sequence ID" value="XM_075227848.1"/>
</dbReference>
<dbReference type="Proteomes" id="UP000790787">
    <property type="component" value="Chromosome 2"/>
</dbReference>
<reference evidence="2" key="2">
    <citation type="submission" date="2025-08" db="UniProtKB">
        <authorList>
            <consortium name="RefSeq"/>
        </authorList>
    </citation>
    <scope>IDENTIFICATION</scope>
    <source>
        <tissue evidence="2">Leaf</tissue>
    </source>
</reference>
<evidence type="ECO:0000313" key="2">
    <source>
        <dbReference type="RefSeq" id="XP_075083949.1"/>
    </source>
</evidence>
<name>A0AC58SG49_TOBAC</name>
<proteinExistence type="predicted"/>
<accession>A0AC58SG49</accession>
<gene>
    <name evidence="2" type="primary">LOC142167820</name>
</gene>
<protein>
    <submittedName>
        <fullName evidence="2">Uncharacterized protein LOC142167820</fullName>
    </submittedName>
</protein>
<organism evidence="1 2">
    <name type="scientific">Nicotiana tabacum</name>
    <name type="common">Common tobacco</name>
    <dbReference type="NCBI Taxonomy" id="4097"/>
    <lineage>
        <taxon>Eukaryota</taxon>
        <taxon>Viridiplantae</taxon>
        <taxon>Streptophyta</taxon>
        <taxon>Embryophyta</taxon>
        <taxon>Tracheophyta</taxon>
        <taxon>Spermatophyta</taxon>
        <taxon>Magnoliopsida</taxon>
        <taxon>eudicotyledons</taxon>
        <taxon>Gunneridae</taxon>
        <taxon>Pentapetalae</taxon>
        <taxon>asterids</taxon>
        <taxon>lamiids</taxon>
        <taxon>Solanales</taxon>
        <taxon>Solanaceae</taxon>
        <taxon>Nicotianoideae</taxon>
        <taxon>Nicotianeae</taxon>
        <taxon>Nicotiana</taxon>
    </lineage>
</organism>